<proteinExistence type="predicted"/>
<dbReference type="OrthoDB" id="3253362at2759"/>
<gene>
    <name evidence="1" type="ORF">EW146_g2925</name>
</gene>
<dbReference type="SUPFAM" id="SSF52047">
    <property type="entry name" value="RNI-like"/>
    <property type="match status" value="1"/>
</dbReference>
<protein>
    <recommendedName>
        <fullName evidence="3">F-box domain-containing protein</fullName>
    </recommendedName>
</protein>
<accession>A0A4S4LZ57</accession>
<evidence type="ECO:0000313" key="2">
    <source>
        <dbReference type="Proteomes" id="UP000310158"/>
    </source>
</evidence>
<dbReference type="InterPro" id="IPR032675">
    <property type="entry name" value="LRR_dom_sf"/>
</dbReference>
<name>A0A4S4LZ57_9AGAM</name>
<dbReference type="Proteomes" id="UP000310158">
    <property type="component" value="Unassembled WGS sequence"/>
</dbReference>
<evidence type="ECO:0000313" key="1">
    <source>
        <dbReference type="EMBL" id="THH17996.1"/>
    </source>
</evidence>
<keyword evidence="2" id="KW-1185">Reference proteome</keyword>
<organism evidence="1 2">
    <name type="scientific">Bondarzewia mesenterica</name>
    <dbReference type="NCBI Taxonomy" id="1095465"/>
    <lineage>
        <taxon>Eukaryota</taxon>
        <taxon>Fungi</taxon>
        <taxon>Dikarya</taxon>
        <taxon>Basidiomycota</taxon>
        <taxon>Agaricomycotina</taxon>
        <taxon>Agaricomycetes</taxon>
        <taxon>Russulales</taxon>
        <taxon>Bondarzewiaceae</taxon>
        <taxon>Bondarzewia</taxon>
    </lineage>
</organism>
<dbReference type="AlphaFoldDB" id="A0A4S4LZ57"/>
<reference evidence="1 2" key="1">
    <citation type="submission" date="2019-02" db="EMBL/GenBank/DDBJ databases">
        <title>Genome sequencing of the rare red list fungi Bondarzewia mesenterica.</title>
        <authorList>
            <person name="Buettner E."/>
            <person name="Kellner H."/>
        </authorList>
    </citation>
    <scope>NUCLEOTIDE SEQUENCE [LARGE SCALE GENOMIC DNA]</scope>
    <source>
        <strain evidence="1 2">DSM 108281</strain>
    </source>
</reference>
<dbReference type="Gene3D" id="3.80.10.10">
    <property type="entry name" value="Ribonuclease Inhibitor"/>
    <property type="match status" value="1"/>
</dbReference>
<evidence type="ECO:0008006" key="3">
    <source>
        <dbReference type="Google" id="ProtNLM"/>
    </source>
</evidence>
<dbReference type="EMBL" id="SGPL01000090">
    <property type="protein sequence ID" value="THH17996.1"/>
    <property type="molecule type" value="Genomic_DNA"/>
</dbReference>
<comment type="caution">
    <text evidence="1">The sequence shown here is derived from an EMBL/GenBank/DDBJ whole genome shotgun (WGS) entry which is preliminary data.</text>
</comment>
<sequence>MDSSQAPVLLTRVCREWRTLARSTPELWSSTVSIEGINFPASGGYVNGRSFAMLEDWLSLSRHRPLTFGYISHPHDPEVTRRILRILCAHVLRWKDVYLEIQGREMIPAPDIDSLPCLTKLEFLGSPDHTESWLPLLRRSSNLRTLLLDWWPEFELWAVPWPQLTALSIYLPSDFAASAFNLDQLVGNLSQCTNLETIDLNLGHCCAVIPAREPVLAPGLLELQIKVTTVGILEDFIRAFAAPKLESLTLCCEYDADGQDVSVAFLSFLSKSGWPSLRSLRLGGSGWREDKVVEILSSLPNITQLRLRSQSLNPEFLAPLNLRFSDNGQLQSGQNPHISSIIFDHGEKSSTKDPKALADMIKSRWHVPSNAFDSDGRTIRRLKEFRMSSYSLDPGKLKSFLCEQFQQIVDEGFTFLLIRSYAGQVVWSSLP</sequence>